<evidence type="ECO:0000313" key="3">
    <source>
        <dbReference type="Proteomes" id="UP000019249"/>
    </source>
</evidence>
<feature type="domain" description="Bacterial Ig" evidence="1">
    <location>
        <begin position="103"/>
        <end position="182"/>
    </location>
</feature>
<dbReference type="Proteomes" id="UP000019249">
    <property type="component" value="Unassembled WGS sequence"/>
</dbReference>
<protein>
    <recommendedName>
        <fullName evidence="1">Bacterial Ig domain-containing protein</fullName>
    </recommendedName>
</protein>
<evidence type="ECO:0000313" key="2">
    <source>
        <dbReference type="EMBL" id="EUJ22778.1"/>
    </source>
</evidence>
<dbReference type="InterPro" id="IPR041498">
    <property type="entry name" value="Big_6"/>
</dbReference>
<feature type="non-terminal residue" evidence="2">
    <location>
        <position position="255"/>
    </location>
</feature>
<feature type="domain" description="Bacterial Ig" evidence="1">
    <location>
        <begin position="19"/>
        <end position="98"/>
    </location>
</feature>
<dbReference type="RefSeq" id="WP_241433687.1">
    <property type="nucleotide sequence ID" value="NZ_AODF01000086.1"/>
</dbReference>
<dbReference type="Pfam" id="PF17936">
    <property type="entry name" value="Big_6"/>
    <property type="match status" value="3"/>
</dbReference>
<proteinExistence type="predicted"/>
<dbReference type="EMBL" id="AODF01000086">
    <property type="protein sequence ID" value="EUJ22778.1"/>
    <property type="molecule type" value="Genomic_DNA"/>
</dbReference>
<name>A0ABN0RAU9_9LIST</name>
<accession>A0ABN0RAU9</accession>
<comment type="caution">
    <text evidence="2">The sequence shown here is derived from an EMBL/GenBank/DDBJ whole genome shotgun (WGS) entry which is preliminary data.</text>
</comment>
<gene>
    <name evidence="2" type="ORF">MFLO_16229</name>
</gene>
<feature type="domain" description="Bacterial Ig" evidence="1">
    <location>
        <begin position="189"/>
        <end position="253"/>
    </location>
</feature>
<dbReference type="Gene3D" id="2.60.40.10">
    <property type="entry name" value="Immunoglobulins"/>
    <property type="match status" value="3"/>
</dbReference>
<evidence type="ECO:0000259" key="1">
    <source>
        <dbReference type="Pfam" id="PF17936"/>
    </source>
</evidence>
<sequence>MVKTSDKATTVVVQTELSAPTINGVTSSDTSISGKAEPNAVVTVAIEQAGGGYRNWEGTSDSNGNYSITIPKQAVGTKIEVTAEKGGLTSPKATTTVTQGALATPTINSVTDKDTVISGTADPNATIVLAVEQAGGGYRNWEGTSDSNGNYSITIPKQAAGTKIEVTAEKGGLTSPKATTTVIQTELSEPTINEITDQTTAVTGVTEPNADVKVRIAMPSGGILNWDGKADANGNYSVTIPKQVAGTEVQVIASL</sequence>
<reference evidence="2 3" key="1">
    <citation type="journal article" date="2014" name="Int. J. Syst. Evol. Microbiol.">
        <title>Listeria floridensis sp. nov., Listeria aquatica sp. nov., Listeria cornellensis sp. nov., Listeria riparia sp. nov. and Listeria grandensis sp. nov., from agricultural and natural environments.</title>
        <authorList>
            <person name="den Bakker H.C."/>
            <person name="Warchocki S."/>
            <person name="Wright E.M."/>
            <person name="Allred A.F."/>
            <person name="Ahlstrom C."/>
            <person name="Manuel C.S."/>
            <person name="Stasiewicz M.J."/>
            <person name="Burrell A."/>
            <person name="Roof S."/>
            <person name="Strawn L."/>
            <person name="Fortes E.D."/>
            <person name="Nightingale K.K."/>
            <person name="Kephart D."/>
            <person name="Wiedmann M."/>
        </authorList>
    </citation>
    <scope>NUCLEOTIDE SEQUENCE [LARGE SCALE GENOMIC DNA]</scope>
    <source>
        <strain evidence="2 3">FSL S10-1187</strain>
    </source>
</reference>
<dbReference type="InterPro" id="IPR013783">
    <property type="entry name" value="Ig-like_fold"/>
</dbReference>
<organism evidence="2 3">
    <name type="scientific">Listeria floridensis FSL S10-1187</name>
    <dbReference type="NCBI Taxonomy" id="1265817"/>
    <lineage>
        <taxon>Bacteria</taxon>
        <taxon>Bacillati</taxon>
        <taxon>Bacillota</taxon>
        <taxon>Bacilli</taxon>
        <taxon>Bacillales</taxon>
        <taxon>Listeriaceae</taxon>
        <taxon>Listeria</taxon>
    </lineage>
</organism>
<keyword evidence="3" id="KW-1185">Reference proteome</keyword>